<comment type="caution">
    <text evidence="1">The sequence shown here is derived from an EMBL/GenBank/DDBJ whole genome shotgun (WGS) entry which is preliminary data.</text>
</comment>
<gene>
    <name evidence="1" type="ORF">ALQ49_01965</name>
</gene>
<dbReference type="Proteomes" id="UP000278062">
    <property type="component" value="Unassembled WGS sequence"/>
</dbReference>
<evidence type="ECO:0000313" key="1">
    <source>
        <dbReference type="EMBL" id="RMN99574.1"/>
    </source>
</evidence>
<protein>
    <submittedName>
        <fullName evidence="1">Uncharacterized protein</fullName>
    </submittedName>
</protein>
<evidence type="ECO:0000313" key="2">
    <source>
        <dbReference type="Proteomes" id="UP000278062"/>
    </source>
</evidence>
<organism evidence="1 2">
    <name type="scientific">Pseudomonas syringae pv. apii</name>
    <dbReference type="NCBI Taxonomy" id="81036"/>
    <lineage>
        <taxon>Bacteria</taxon>
        <taxon>Pseudomonadati</taxon>
        <taxon>Pseudomonadota</taxon>
        <taxon>Gammaproteobacteria</taxon>
        <taxon>Pseudomonadales</taxon>
        <taxon>Pseudomonadaceae</taxon>
        <taxon>Pseudomonas</taxon>
    </lineage>
</organism>
<name>A0A3M3MSI5_9PSED</name>
<sequence>MNSPHQDTILQILTTVMMVNAQGKLEGFFDYAGHVRRIDVRFYDIGAFDVPGTIQKALHNRHVWLEREFYALDSADDGEGVGEPIAASLIGLLEFVQSLLQPAEESEAGQTA</sequence>
<proteinExistence type="predicted"/>
<dbReference type="RefSeq" id="WP_005771736.1">
    <property type="nucleotide sequence ID" value="NZ_RBPB01000208.1"/>
</dbReference>
<accession>A0A3M3MSI5</accession>
<reference evidence="1 2" key="1">
    <citation type="submission" date="2018-08" db="EMBL/GenBank/DDBJ databases">
        <title>Recombination of ecologically and evolutionarily significant loci maintains genetic cohesion in the Pseudomonas syringae species complex.</title>
        <authorList>
            <person name="Dillon M."/>
            <person name="Thakur S."/>
            <person name="Almeida R.N.D."/>
            <person name="Weir B.S."/>
            <person name="Guttman D.S."/>
        </authorList>
    </citation>
    <scope>NUCLEOTIDE SEQUENCE [LARGE SCALE GENOMIC DNA]</scope>
    <source>
        <strain evidence="1 2">1089_5</strain>
    </source>
</reference>
<dbReference type="EMBL" id="RBPL01000046">
    <property type="protein sequence ID" value="RMN99574.1"/>
    <property type="molecule type" value="Genomic_DNA"/>
</dbReference>
<dbReference type="AlphaFoldDB" id="A0A3M3MSI5"/>